<evidence type="ECO:0000256" key="3">
    <source>
        <dbReference type="ARBA" id="ARBA00012030"/>
    </source>
</evidence>
<comment type="catalytic activity">
    <reaction evidence="1">
        <text>Hydrolyzes single-stranded DNA or mismatched double-stranded DNA and polynucleotides, releasing free uracil.</text>
        <dbReference type="EC" id="3.2.2.27"/>
    </reaction>
</comment>
<feature type="domain" description="Uracil-DNA glycosylase-like" evidence="12">
    <location>
        <begin position="100"/>
        <end position="255"/>
    </location>
</feature>
<evidence type="ECO:0000313" key="13">
    <source>
        <dbReference type="EMBL" id="KKO00723.1"/>
    </source>
</evidence>
<evidence type="ECO:0000256" key="4">
    <source>
        <dbReference type="ARBA" id="ARBA00019403"/>
    </source>
</evidence>
<keyword evidence="6" id="KW-0479">Metal-binding</keyword>
<name>A0A0F9VLG3_9ZZZZ</name>
<dbReference type="SMART" id="SM00987">
    <property type="entry name" value="UreE_C"/>
    <property type="match status" value="1"/>
</dbReference>
<evidence type="ECO:0000256" key="8">
    <source>
        <dbReference type="ARBA" id="ARBA00022801"/>
    </source>
</evidence>
<dbReference type="Pfam" id="PF03167">
    <property type="entry name" value="UDG"/>
    <property type="match status" value="1"/>
</dbReference>
<proteinExistence type="inferred from homology"/>
<organism evidence="13">
    <name type="scientific">marine sediment metagenome</name>
    <dbReference type="NCBI Taxonomy" id="412755"/>
    <lineage>
        <taxon>unclassified sequences</taxon>
        <taxon>metagenomes</taxon>
        <taxon>ecological metagenomes</taxon>
    </lineage>
</organism>
<evidence type="ECO:0000256" key="7">
    <source>
        <dbReference type="ARBA" id="ARBA00022763"/>
    </source>
</evidence>
<dbReference type="PANTHER" id="PTHR33693">
    <property type="entry name" value="TYPE-5 URACIL-DNA GLYCOSYLASE"/>
    <property type="match status" value="1"/>
</dbReference>
<dbReference type="SMART" id="SM00986">
    <property type="entry name" value="UDG"/>
    <property type="match status" value="1"/>
</dbReference>
<dbReference type="Gene3D" id="3.40.470.10">
    <property type="entry name" value="Uracil-DNA glycosylase-like domain"/>
    <property type="match status" value="1"/>
</dbReference>
<dbReference type="EC" id="3.2.2.27" evidence="3"/>
<evidence type="ECO:0000259" key="12">
    <source>
        <dbReference type="SMART" id="SM00986"/>
    </source>
</evidence>
<dbReference type="PANTHER" id="PTHR33693:SF1">
    <property type="entry name" value="TYPE-4 URACIL-DNA GLYCOSYLASE"/>
    <property type="match status" value="1"/>
</dbReference>
<dbReference type="GO" id="GO:0006281">
    <property type="term" value="P:DNA repair"/>
    <property type="evidence" value="ECO:0007669"/>
    <property type="project" value="UniProtKB-KW"/>
</dbReference>
<dbReference type="EMBL" id="LAZR01000039">
    <property type="protein sequence ID" value="KKO00723.1"/>
    <property type="molecule type" value="Genomic_DNA"/>
</dbReference>
<keyword evidence="7" id="KW-0227">DNA damage</keyword>
<keyword evidence="11" id="KW-0234">DNA repair</keyword>
<keyword evidence="10" id="KW-0411">Iron-sulfur</keyword>
<dbReference type="SUPFAM" id="SSF52141">
    <property type="entry name" value="Uracil-DNA glycosylase-like"/>
    <property type="match status" value="1"/>
</dbReference>
<keyword evidence="5" id="KW-0004">4Fe-4S</keyword>
<comment type="caution">
    <text evidence="13">The sequence shown here is derived from an EMBL/GenBank/DDBJ whole genome shotgun (WGS) entry which is preliminary data.</text>
</comment>
<evidence type="ECO:0000256" key="9">
    <source>
        <dbReference type="ARBA" id="ARBA00023004"/>
    </source>
</evidence>
<evidence type="ECO:0000256" key="6">
    <source>
        <dbReference type="ARBA" id="ARBA00022723"/>
    </source>
</evidence>
<accession>A0A0F9VLG3</accession>
<dbReference type="InterPro" id="IPR005122">
    <property type="entry name" value="Uracil-DNA_glycosylase-like"/>
</dbReference>
<dbReference type="InterPro" id="IPR051536">
    <property type="entry name" value="UDG_Type-4/5"/>
</dbReference>
<evidence type="ECO:0000256" key="5">
    <source>
        <dbReference type="ARBA" id="ARBA00022485"/>
    </source>
</evidence>
<dbReference type="GO" id="GO:0046872">
    <property type="term" value="F:metal ion binding"/>
    <property type="evidence" value="ECO:0007669"/>
    <property type="project" value="UniProtKB-KW"/>
</dbReference>
<comment type="similarity">
    <text evidence="2">Belongs to the uracil-DNA glycosylase (UDG) superfamily. Type 4 (UDGa) family.</text>
</comment>
<reference evidence="13" key="1">
    <citation type="journal article" date="2015" name="Nature">
        <title>Complex archaea that bridge the gap between prokaryotes and eukaryotes.</title>
        <authorList>
            <person name="Spang A."/>
            <person name="Saw J.H."/>
            <person name="Jorgensen S.L."/>
            <person name="Zaremba-Niedzwiedzka K."/>
            <person name="Martijn J."/>
            <person name="Lind A.E."/>
            <person name="van Eijk R."/>
            <person name="Schleper C."/>
            <person name="Guy L."/>
            <person name="Ettema T.J."/>
        </authorList>
    </citation>
    <scope>NUCLEOTIDE SEQUENCE</scope>
</reference>
<gene>
    <name evidence="13" type="ORF">LCGC14_0124970</name>
</gene>
<sequence length="268" mass="28305">MSETADNVRDELTRAAGQLLAIEEFLGGPFVPARAVELPEVGPAAATGGGAAGGGAVVRAAVGNGMSAQEKADALAEMDANEVTGCTKCALCQNRTNTVFGEGDADADLVFVGEGPGADEDATGRPFVGRAGELLAKMITAMGLSRERVFICNMVKCRPPGNRAPMPEEVSACWGYLVRQLQIIQPRVIVTLGNPSTRGLLDTRVGITKLRGRFQQLPDIGEGLAGTPVMPTFHPAYLLRQYTPDNRRNVWADLQQVMKLLGLDAPSS</sequence>
<evidence type="ECO:0000256" key="2">
    <source>
        <dbReference type="ARBA" id="ARBA00006521"/>
    </source>
</evidence>
<dbReference type="NCBIfam" id="TIGR00758">
    <property type="entry name" value="UDG_fam4"/>
    <property type="match status" value="1"/>
</dbReference>
<dbReference type="AlphaFoldDB" id="A0A0F9VLG3"/>
<dbReference type="InterPro" id="IPR036895">
    <property type="entry name" value="Uracil-DNA_glycosylase-like_sf"/>
</dbReference>
<keyword evidence="9" id="KW-0408">Iron</keyword>
<evidence type="ECO:0000256" key="1">
    <source>
        <dbReference type="ARBA" id="ARBA00001400"/>
    </source>
</evidence>
<evidence type="ECO:0000256" key="11">
    <source>
        <dbReference type="ARBA" id="ARBA00023204"/>
    </source>
</evidence>
<dbReference type="GO" id="GO:0051539">
    <property type="term" value="F:4 iron, 4 sulfur cluster binding"/>
    <property type="evidence" value="ECO:0007669"/>
    <property type="project" value="UniProtKB-KW"/>
</dbReference>
<keyword evidence="8" id="KW-0378">Hydrolase</keyword>
<protein>
    <recommendedName>
        <fullName evidence="4">Type-4 uracil-DNA glycosylase</fullName>
        <ecNumber evidence="3">3.2.2.27</ecNumber>
    </recommendedName>
</protein>
<dbReference type="CDD" id="cd10030">
    <property type="entry name" value="UDG-F4_TTUDGA_SPO1dp_like"/>
    <property type="match status" value="1"/>
</dbReference>
<dbReference type="GO" id="GO:0004844">
    <property type="term" value="F:uracil DNA N-glycosylase activity"/>
    <property type="evidence" value="ECO:0007669"/>
    <property type="project" value="UniProtKB-EC"/>
</dbReference>
<evidence type="ECO:0000256" key="10">
    <source>
        <dbReference type="ARBA" id="ARBA00023014"/>
    </source>
</evidence>
<dbReference type="InterPro" id="IPR005273">
    <property type="entry name" value="Ura-DNA_glyco_family4"/>
</dbReference>